<gene>
    <name evidence="2" type="ORF">ROG8370_02520</name>
</gene>
<dbReference type="Gene3D" id="2.160.20.80">
    <property type="entry name" value="E3 ubiquitin-protein ligase SopA"/>
    <property type="match status" value="1"/>
</dbReference>
<name>A0A1X6ZPF4_9RHOB</name>
<keyword evidence="3" id="KW-1185">Reference proteome</keyword>
<protein>
    <submittedName>
        <fullName evidence="2">Pentapeptide repeats (8 copies)</fullName>
    </submittedName>
</protein>
<keyword evidence="1" id="KW-0812">Transmembrane</keyword>
<accession>A0A1X6ZPF4</accession>
<dbReference type="PANTHER" id="PTHR14136">
    <property type="entry name" value="BTB_POZ DOMAIN-CONTAINING PROTEIN KCTD9"/>
    <property type="match status" value="1"/>
</dbReference>
<dbReference type="SUPFAM" id="SSF141571">
    <property type="entry name" value="Pentapeptide repeat-like"/>
    <property type="match status" value="1"/>
</dbReference>
<feature type="transmembrane region" description="Helical" evidence="1">
    <location>
        <begin position="30"/>
        <end position="51"/>
    </location>
</feature>
<dbReference type="Pfam" id="PF00805">
    <property type="entry name" value="Pentapeptide"/>
    <property type="match status" value="1"/>
</dbReference>
<dbReference type="EMBL" id="FWFJ01000024">
    <property type="protein sequence ID" value="SLN55658.1"/>
    <property type="molecule type" value="Genomic_DNA"/>
</dbReference>
<evidence type="ECO:0000256" key="1">
    <source>
        <dbReference type="SAM" id="Phobius"/>
    </source>
</evidence>
<dbReference type="PANTHER" id="PTHR14136:SF17">
    <property type="entry name" value="BTB_POZ DOMAIN-CONTAINING PROTEIN KCTD9"/>
    <property type="match status" value="1"/>
</dbReference>
<keyword evidence="1" id="KW-0472">Membrane</keyword>
<proteinExistence type="predicted"/>
<dbReference type="InterPro" id="IPR001646">
    <property type="entry name" value="5peptide_repeat"/>
</dbReference>
<organism evidence="2 3">
    <name type="scientific">Roseovarius gaetbuli</name>
    <dbReference type="NCBI Taxonomy" id="1356575"/>
    <lineage>
        <taxon>Bacteria</taxon>
        <taxon>Pseudomonadati</taxon>
        <taxon>Pseudomonadota</taxon>
        <taxon>Alphaproteobacteria</taxon>
        <taxon>Rhodobacterales</taxon>
        <taxon>Roseobacteraceae</taxon>
        <taxon>Roseovarius</taxon>
    </lineage>
</organism>
<keyword evidence="1" id="KW-1133">Transmembrane helix</keyword>
<dbReference type="Proteomes" id="UP000194012">
    <property type="component" value="Unassembled WGS sequence"/>
</dbReference>
<dbReference type="InterPro" id="IPR051082">
    <property type="entry name" value="Pentapeptide-BTB/POZ_domain"/>
</dbReference>
<evidence type="ECO:0000313" key="2">
    <source>
        <dbReference type="EMBL" id="SLN55658.1"/>
    </source>
</evidence>
<dbReference type="AlphaFoldDB" id="A0A1X6ZPF4"/>
<sequence length="412" mass="45583">MVVGGLFLLALASAFGLLFAAVFGSLLDVPGSSLGVGGVTVALIGAPFVIWRSVVAQKTVNVTEQGHITDRINTAVLGLGAEKEKNRLGRDFSYVVSGVVQRDFEWQDEELLLSPDAEDIQRVPWQLYKETVPNLEVRIGAIYALERIAQDSDRDHIQIMEILCAYIRENARTNDLTPTESPFENSALRVDLQTAIDVIGRRSNDKKALEIAQRHRLDLRGTDLSFANFAKGDFSAAILAGCKLEACTFRDTDLSGAILHNSVLNFSDFFRCNLTGAKLDGVVINRPVPVAGGWTASINMAELKGVSFPSADLSALQYLGTASKMNQMMDSSDTILSGNLKHTMPDQHVMEKNIYRRMENLAESDIDDLTIIENVGFKYWFPFDASRDMAFAPGRRMFLQDMGLNCWPYIEE</sequence>
<evidence type="ECO:0000313" key="3">
    <source>
        <dbReference type="Proteomes" id="UP000194012"/>
    </source>
</evidence>
<reference evidence="3" key="1">
    <citation type="submission" date="2017-03" db="EMBL/GenBank/DDBJ databases">
        <authorList>
            <person name="Rodrigo-Torres L."/>
            <person name="Arahal R.D."/>
            <person name="Lucena T."/>
        </authorList>
    </citation>
    <scope>NUCLEOTIDE SEQUENCE [LARGE SCALE GENOMIC DNA]</scope>
    <source>
        <strain evidence="3">CECT 8370</strain>
    </source>
</reference>